<accession>A0A932R1W6</accession>
<gene>
    <name evidence="1" type="ORF">HY221_02155</name>
</gene>
<protein>
    <recommendedName>
        <fullName evidence="3">CopG family transcriptional regulator</fullName>
    </recommendedName>
</protein>
<dbReference type="AlphaFoldDB" id="A0A932R1W6"/>
<evidence type="ECO:0000313" key="1">
    <source>
        <dbReference type="EMBL" id="MBI3631116.1"/>
    </source>
</evidence>
<evidence type="ECO:0000313" key="2">
    <source>
        <dbReference type="Proteomes" id="UP000753196"/>
    </source>
</evidence>
<reference evidence="1" key="1">
    <citation type="submission" date="2020-07" db="EMBL/GenBank/DDBJ databases">
        <title>Huge and variable diversity of episymbiotic CPR bacteria and DPANN archaea in groundwater ecosystems.</title>
        <authorList>
            <person name="He C.Y."/>
            <person name="Keren R."/>
            <person name="Whittaker M."/>
            <person name="Farag I.F."/>
            <person name="Doudna J."/>
            <person name="Cate J.H.D."/>
            <person name="Banfield J.F."/>
        </authorList>
    </citation>
    <scope>NUCLEOTIDE SEQUENCE</scope>
    <source>
        <strain evidence="1">NC_groundwater_973_Pr1_S-0.2um_54_13</strain>
    </source>
</reference>
<evidence type="ECO:0008006" key="3">
    <source>
        <dbReference type="Google" id="ProtNLM"/>
    </source>
</evidence>
<dbReference type="Proteomes" id="UP000753196">
    <property type="component" value="Unassembled WGS sequence"/>
</dbReference>
<sequence>MPTKAIERAYERVNVTLPSHTLKLIDRVVEKGECSRVIDTAVLEYIKKTAKDNLRKRLKQGAIRNAARDLALAGEWFSLDEEAWRKNKR</sequence>
<dbReference type="InterPro" id="IPR013321">
    <property type="entry name" value="Arc_rbn_hlx_hlx"/>
</dbReference>
<comment type="caution">
    <text evidence="1">The sequence shown here is derived from an EMBL/GenBank/DDBJ whole genome shotgun (WGS) entry which is preliminary data.</text>
</comment>
<proteinExistence type="predicted"/>
<dbReference type="Gene3D" id="1.10.1220.10">
    <property type="entry name" value="Met repressor-like"/>
    <property type="match status" value="1"/>
</dbReference>
<dbReference type="EMBL" id="JACQCR010000049">
    <property type="protein sequence ID" value="MBI3631116.1"/>
    <property type="molecule type" value="Genomic_DNA"/>
</dbReference>
<name>A0A932R1W6_9BACT</name>
<dbReference type="GO" id="GO:0006355">
    <property type="term" value="P:regulation of DNA-templated transcription"/>
    <property type="evidence" value="ECO:0007669"/>
    <property type="project" value="InterPro"/>
</dbReference>
<organism evidence="1 2">
    <name type="scientific">Candidatus Sungiibacteriota bacterium</name>
    <dbReference type="NCBI Taxonomy" id="2750080"/>
    <lineage>
        <taxon>Bacteria</taxon>
        <taxon>Candidatus Sungiibacteriota</taxon>
    </lineage>
</organism>